<sequence length="85" mass="9165">MAVRQSVLYIVDLKGGVLSQKRREDGAMAVNLEFDSTDEWSVVKATQIGHAGHNNGVEIGNASSHLLRLLTGLTGRGAILHAKER</sequence>
<gene>
    <name evidence="1" type="ORF">E4U56_003595</name>
</gene>
<name>A0A9P7MNP1_9HYPO</name>
<organism evidence="1 2">
    <name type="scientific">Claviceps arundinis</name>
    <dbReference type="NCBI Taxonomy" id="1623583"/>
    <lineage>
        <taxon>Eukaryota</taxon>
        <taxon>Fungi</taxon>
        <taxon>Dikarya</taxon>
        <taxon>Ascomycota</taxon>
        <taxon>Pezizomycotina</taxon>
        <taxon>Sordariomycetes</taxon>
        <taxon>Hypocreomycetidae</taxon>
        <taxon>Hypocreales</taxon>
        <taxon>Clavicipitaceae</taxon>
        <taxon>Claviceps</taxon>
    </lineage>
</organism>
<accession>A0A9P7MNP1</accession>
<comment type="caution">
    <text evidence="1">The sequence shown here is derived from an EMBL/GenBank/DDBJ whole genome shotgun (WGS) entry which is preliminary data.</text>
</comment>
<dbReference type="Proteomes" id="UP000784919">
    <property type="component" value="Unassembled WGS sequence"/>
</dbReference>
<proteinExistence type="predicted"/>
<evidence type="ECO:0000313" key="1">
    <source>
        <dbReference type="EMBL" id="KAG5962012.1"/>
    </source>
</evidence>
<dbReference type="EMBL" id="SRPS01000233">
    <property type="protein sequence ID" value="KAG5962012.1"/>
    <property type="molecule type" value="Genomic_DNA"/>
</dbReference>
<reference evidence="1" key="1">
    <citation type="journal article" date="2020" name="bioRxiv">
        <title>Whole genome comparisons of ergot fungi reveals the divergence and evolution of species within the genus Claviceps are the result of varying mechanisms driving genome evolution and host range expansion.</title>
        <authorList>
            <person name="Wyka S.A."/>
            <person name="Mondo S.J."/>
            <person name="Liu M."/>
            <person name="Dettman J."/>
            <person name="Nalam V."/>
            <person name="Broders K.D."/>
        </authorList>
    </citation>
    <scope>NUCLEOTIDE SEQUENCE</scope>
    <source>
        <strain evidence="1">CCC 1102</strain>
    </source>
</reference>
<evidence type="ECO:0000313" key="2">
    <source>
        <dbReference type="Proteomes" id="UP000784919"/>
    </source>
</evidence>
<protein>
    <submittedName>
        <fullName evidence="1">Uncharacterized protein</fullName>
    </submittedName>
</protein>
<dbReference type="AlphaFoldDB" id="A0A9P7MNP1"/>